<dbReference type="PANTHER" id="PTHR16950:SF25">
    <property type="entry name" value="ZINC TRANSPORTER SLC39A7"/>
    <property type="match status" value="1"/>
</dbReference>
<keyword evidence="4 8" id="KW-1133">Transmembrane helix</keyword>
<comment type="caution">
    <text evidence="10">The sequence shown here is derived from an EMBL/GenBank/DDBJ whole genome shotgun (WGS) entry which is preliminary data.</text>
</comment>
<gene>
    <name evidence="10" type="ORF">RUM43_008609</name>
</gene>
<evidence type="ECO:0000313" key="11">
    <source>
        <dbReference type="Proteomes" id="UP001372834"/>
    </source>
</evidence>
<dbReference type="InterPro" id="IPR003689">
    <property type="entry name" value="ZIP"/>
</dbReference>
<evidence type="ECO:0000313" key="10">
    <source>
        <dbReference type="EMBL" id="KAK6622766.1"/>
    </source>
</evidence>
<feature type="transmembrane region" description="Helical" evidence="8">
    <location>
        <begin position="341"/>
        <end position="363"/>
    </location>
</feature>
<evidence type="ECO:0000256" key="9">
    <source>
        <dbReference type="SAM" id="SignalP"/>
    </source>
</evidence>
<dbReference type="GO" id="GO:0005385">
    <property type="term" value="F:zinc ion transmembrane transporter activity"/>
    <property type="evidence" value="ECO:0007669"/>
    <property type="project" value="TreeGrafter"/>
</dbReference>
<evidence type="ECO:0000256" key="4">
    <source>
        <dbReference type="ARBA" id="ARBA00022989"/>
    </source>
</evidence>
<dbReference type="GO" id="GO:0016020">
    <property type="term" value="C:membrane"/>
    <property type="evidence" value="ECO:0007669"/>
    <property type="project" value="UniProtKB-SubCell"/>
</dbReference>
<feature type="signal peptide" evidence="9">
    <location>
        <begin position="1"/>
        <end position="37"/>
    </location>
</feature>
<evidence type="ECO:0000256" key="8">
    <source>
        <dbReference type="SAM" id="Phobius"/>
    </source>
</evidence>
<feature type="chain" id="PRO_5042957854" evidence="9">
    <location>
        <begin position="38"/>
        <end position="392"/>
    </location>
</feature>
<feature type="transmembrane region" description="Helical" evidence="8">
    <location>
        <begin position="310"/>
        <end position="329"/>
    </location>
</feature>
<feature type="compositionally biased region" description="Basic and acidic residues" evidence="7">
    <location>
        <begin position="211"/>
        <end position="236"/>
    </location>
</feature>
<feature type="region of interest" description="Disordered" evidence="7">
    <location>
        <begin position="40"/>
        <end position="65"/>
    </location>
</feature>
<evidence type="ECO:0000256" key="7">
    <source>
        <dbReference type="SAM" id="MobiDB-lite"/>
    </source>
</evidence>
<feature type="transmembrane region" description="Helical" evidence="8">
    <location>
        <begin position="92"/>
        <end position="118"/>
    </location>
</feature>
<evidence type="ECO:0000256" key="6">
    <source>
        <dbReference type="ARBA" id="ARBA00038485"/>
    </source>
</evidence>
<proteinExistence type="inferred from homology"/>
<keyword evidence="3 8" id="KW-0812">Transmembrane</keyword>
<dbReference type="Pfam" id="PF02535">
    <property type="entry name" value="Zip"/>
    <property type="match status" value="1"/>
</dbReference>
<protein>
    <submittedName>
        <fullName evidence="10">Uncharacterized protein</fullName>
    </submittedName>
</protein>
<dbReference type="Proteomes" id="UP001372834">
    <property type="component" value="Unassembled WGS sequence"/>
</dbReference>
<feature type="compositionally biased region" description="Basic residues" evidence="7">
    <location>
        <begin position="41"/>
        <end position="52"/>
    </location>
</feature>
<dbReference type="EMBL" id="JAWJWE010000038">
    <property type="protein sequence ID" value="KAK6622766.1"/>
    <property type="molecule type" value="Genomic_DNA"/>
</dbReference>
<evidence type="ECO:0000256" key="2">
    <source>
        <dbReference type="ARBA" id="ARBA00022448"/>
    </source>
</evidence>
<feature type="transmembrane region" description="Helical" evidence="8">
    <location>
        <begin position="375"/>
        <end position="391"/>
    </location>
</feature>
<reference evidence="10 11" key="1">
    <citation type="submission" date="2023-10" db="EMBL/GenBank/DDBJ databases">
        <title>Genomes of two closely related lineages of the louse Polyplax serrata with different host specificities.</title>
        <authorList>
            <person name="Martinu J."/>
            <person name="Tarabai H."/>
            <person name="Stefka J."/>
            <person name="Hypsa V."/>
        </authorList>
    </citation>
    <scope>NUCLEOTIDE SEQUENCE [LARGE SCALE GENOMIC DNA]</scope>
    <source>
        <strain evidence="10">HR10_N</strain>
    </source>
</reference>
<keyword evidence="5 8" id="KW-0472">Membrane</keyword>
<comment type="subcellular location">
    <subcellularLocation>
        <location evidence="1">Membrane</location>
        <topology evidence="1">Multi-pass membrane protein</topology>
    </subcellularLocation>
</comment>
<evidence type="ECO:0000256" key="3">
    <source>
        <dbReference type="ARBA" id="ARBA00022692"/>
    </source>
</evidence>
<feature type="region of interest" description="Disordered" evidence="7">
    <location>
        <begin position="200"/>
        <end position="240"/>
    </location>
</feature>
<keyword evidence="9" id="KW-0732">Signal</keyword>
<evidence type="ECO:0000256" key="1">
    <source>
        <dbReference type="ARBA" id="ARBA00004141"/>
    </source>
</evidence>
<dbReference type="AlphaFoldDB" id="A0AAN8NNJ5"/>
<sequence length="392" mass="43284">MVILNKDNAAFKRFLNTVVTVLFWLLLFLTLPSFCKGTDQHHHHHHHHHHGHEHHEHHTHENPSFKYSREANEPHIYKQTSHSSHKIAEVNWMLWAEALGSTFFISAVPFFILFFVPLDKSKEKEPLLKILLSFASGGLLGDAFLHLIPHALVPHSSHSHDSHDSHEGEHGHDMKVGLSVLLGIVTFLLVEKSVRWINGGEHGHSHGGGDVSKKEKTRHDKGDPDAGKNTKGDKGKKTEKKKGSILVSGYLNLAADFTHNFTDGLAIGASYLVGKNVGFITTVTILLHEVPHEIGDFAILIQSGCSKRKAMCLQLVTAVGAVMGTMTSLMAESAGDVATSWILPFTAGGFIYISTVSIIPELLRDTNFLQSVKEIFAMIVGVLLMVLIADFE</sequence>
<name>A0AAN8NNJ5_POLSC</name>
<accession>A0AAN8NNJ5</accession>
<evidence type="ECO:0000256" key="5">
    <source>
        <dbReference type="ARBA" id="ARBA00023136"/>
    </source>
</evidence>
<comment type="similarity">
    <text evidence="6">Belongs to the ZIP transporter (TC 2.A.5) family. KE4/Catsup subfamily.</text>
</comment>
<keyword evidence="2" id="KW-0813">Transport</keyword>
<feature type="compositionally biased region" description="Basic and acidic residues" evidence="7">
    <location>
        <begin position="53"/>
        <end position="65"/>
    </location>
</feature>
<organism evidence="10 11">
    <name type="scientific">Polyplax serrata</name>
    <name type="common">Common mouse louse</name>
    <dbReference type="NCBI Taxonomy" id="468196"/>
    <lineage>
        <taxon>Eukaryota</taxon>
        <taxon>Metazoa</taxon>
        <taxon>Ecdysozoa</taxon>
        <taxon>Arthropoda</taxon>
        <taxon>Hexapoda</taxon>
        <taxon>Insecta</taxon>
        <taxon>Pterygota</taxon>
        <taxon>Neoptera</taxon>
        <taxon>Paraneoptera</taxon>
        <taxon>Psocodea</taxon>
        <taxon>Troctomorpha</taxon>
        <taxon>Phthiraptera</taxon>
        <taxon>Anoplura</taxon>
        <taxon>Polyplacidae</taxon>
        <taxon>Polyplax</taxon>
    </lineage>
</organism>
<dbReference type="GO" id="GO:0006882">
    <property type="term" value="P:intracellular zinc ion homeostasis"/>
    <property type="evidence" value="ECO:0007669"/>
    <property type="project" value="TreeGrafter"/>
</dbReference>
<dbReference type="PANTHER" id="PTHR16950">
    <property type="entry name" value="ZINC TRANSPORTER SLC39A7 HISTIDINE-RICH MEMBRANE PROTEIN KE4"/>
    <property type="match status" value="1"/>
</dbReference>